<evidence type="ECO:0000259" key="5">
    <source>
        <dbReference type="Pfam" id="PF02836"/>
    </source>
</evidence>
<dbReference type="SUPFAM" id="SSF51445">
    <property type="entry name" value="(Trans)glycosidases"/>
    <property type="match status" value="1"/>
</dbReference>
<evidence type="ECO:0000313" key="10">
    <source>
        <dbReference type="Proteomes" id="UP000284543"/>
    </source>
</evidence>
<evidence type="ECO:0000256" key="2">
    <source>
        <dbReference type="ARBA" id="ARBA00022801"/>
    </source>
</evidence>
<dbReference type="InterPro" id="IPR006103">
    <property type="entry name" value="Glyco_hydro_2_cat"/>
</dbReference>
<comment type="similarity">
    <text evidence="1">Belongs to the glycosyl hydrolase 2 family.</text>
</comment>
<evidence type="ECO:0000313" key="7">
    <source>
        <dbReference type="EMBL" id="RGV76999.1"/>
    </source>
</evidence>
<feature type="domain" description="Glycoside hydrolase family 2 immunoglobulin-like beta-sandwich" evidence="4">
    <location>
        <begin position="181"/>
        <end position="285"/>
    </location>
</feature>
<dbReference type="Proteomes" id="UP000283975">
    <property type="component" value="Unassembled WGS sequence"/>
</dbReference>
<dbReference type="Proteomes" id="UP000284543">
    <property type="component" value="Unassembled WGS sequence"/>
</dbReference>
<protein>
    <submittedName>
        <fullName evidence="7">Glycoside hydrolase family 2</fullName>
    </submittedName>
</protein>
<evidence type="ECO:0000313" key="8">
    <source>
        <dbReference type="EMBL" id="RHC48988.1"/>
    </source>
</evidence>
<evidence type="ECO:0000259" key="6">
    <source>
        <dbReference type="Pfam" id="PF02837"/>
    </source>
</evidence>
<dbReference type="Gene3D" id="2.60.120.260">
    <property type="entry name" value="Galactose-binding domain-like"/>
    <property type="match status" value="1"/>
</dbReference>
<dbReference type="EMBL" id="QSHZ01000045">
    <property type="protein sequence ID" value="RHC48988.1"/>
    <property type="molecule type" value="Genomic_DNA"/>
</dbReference>
<evidence type="ECO:0000313" key="9">
    <source>
        <dbReference type="Proteomes" id="UP000283975"/>
    </source>
</evidence>
<gene>
    <name evidence="8" type="ORF">DW839_28135</name>
    <name evidence="7" type="ORF">DWW02_10730</name>
</gene>
<dbReference type="PANTHER" id="PTHR42732">
    <property type="entry name" value="BETA-GALACTOSIDASE"/>
    <property type="match status" value="1"/>
</dbReference>
<dbReference type="InterPro" id="IPR036156">
    <property type="entry name" value="Beta-gal/glucu_dom_sf"/>
</dbReference>
<dbReference type="GO" id="GO:0005975">
    <property type="term" value="P:carbohydrate metabolic process"/>
    <property type="evidence" value="ECO:0007669"/>
    <property type="project" value="InterPro"/>
</dbReference>
<dbReference type="SUPFAM" id="SSF49303">
    <property type="entry name" value="beta-Galactosidase/glucuronidase domain"/>
    <property type="match status" value="1"/>
</dbReference>
<organism evidence="7 10">
    <name type="scientific">Enterocloster bolteae</name>
    <dbReference type="NCBI Taxonomy" id="208479"/>
    <lineage>
        <taxon>Bacteria</taxon>
        <taxon>Bacillati</taxon>
        <taxon>Bacillota</taxon>
        <taxon>Clostridia</taxon>
        <taxon>Lachnospirales</taxon>
        <taxon>Lachnospiraceae</taxon>
        <taxon>Enterocloster</taxon>
    </lineage>
</organism>
<dbReference type="InterPro" id="IPR006102">
    <property type="entry name" value="Ig-like_GH2"/>
</dbReference>
<dbReference type="InterPro" id="IPR013783">
    <property type="entry name" value="Ig-like_fold"/>
</dbReference>
<dbReference type="RefSeq" id="WP_021895388.1">
    <property type="nucleotide sequence ID" value="NZ_CAUHGS010000005.1"/>
</dbReference>
<dbReference type="InterPro" id="IPR008979">
    <property type="entry name" value="Galactose-bd-like_sf"/>
</dbReference>
<feature type="domain" description="Glycoside hydrolase family 2 catalytic" evidence="5">
    <location>
        <begin position="321"/>
        <end position="505"/>
    </location>
</feature>
<dbReference type="EMBL" id="QRZM01000003">
    <property type="protein sequence ID" value="RGV76999.1"/>
    <property type="molecule type" value="Genomic_DNA"/>
</dbReference>
<dbReference type="InterPro" id="IPR017853">
    <property type="entry name" value="GH"/>
</dbReference>
<dbReference type="Gene3D" id="2.60.40.10">
    <property type="entry name" value="Immunoglobulins"/>
    <property type="match status" value="1"/>
</dbReference>
<keyword evidence="2 7" id="KW-0378">Hydrolase</keyword>
<feature type="domain" description="Glycosyl hydrolases family 2 sugar binding" evidence="6">
    <location>
        <begin position="21"/>
        <end position="171"/>
    </location>
</feature>
<comment type="caution">
    <text evidence="7">The sequence shown here is derived from an EMBL/GenBank/DDBJ whole genome shotgun (WGS) entry which is preliminary data.</text>
</comment>
<dbReference type="AlphaFoldDB" id="A0A412ZAA4"/>
<dbReference type="PANTHER" id="PTHR42732:SF3">
    <property type="entry name" value="HYDROLASE"/>
    <property type="match status" value="1"/>
</dbReference>
<dbReference type="Pfam" id="PF02837">
    <property type="entry name" value="Glyco_hydro_2_N"/>
    <property type="match status" value="1"/>
</dbReference>
<reference evidence="9 10" key="1">
    <citation type="submission" date="2018-08" db="EMBL/GenBank/DDBJ databases">
        <title>A genome reference for cultivated species of the human gut microbiota.</title>
        <authorList>
            <person name="Zou Y."/>
            <person name="Xue W."/>
            <person name="Luo G."/>
        </authorList>
    </citation>
    <scope>NUCLEOTIDE SEQUENCE [LARGE SCALE GENOMIC DNA]</scope>
    <source>
        <strain evidence="7 10">AF14-18</strain>
        <strain evidence="8 9">AM35-14</strain>
    </source>
</reference>
<proteinExistence type="inferred from homology"/>
<dbReference type="Pfam" id="PF02836">
    <property type="entry name" value="Glyco_hydro_2_C"/>
    <property type="match status" value="1"/>
</dbReference>
<dbReference type="Pfam" id="PF00703">
    <property type="entry name" value="Glyco_hydro_2"/>
    <property type="match status" value="1"/>
</dbReference>
<accession>A0A412ZAA4</accession>
<evidence type="ECO:0000256" key="3">
    <source>
        <dbReference type="ARBA" id="ARBA00023295"/>
    </source>
</evidence>
<evidence type="ECO:0000259" key="4">
    <source>
        <dbReference type="Pfam" id="PF00703"/>
    </source>
</evidence>
<evidence type="ECO:0000256" key="1">
    <source>
        <dbReference type="ARBA" id="ARBA00007401"/>
    </source>
</evidence>
<dbReference type="Gene3D" id="3.20.20.80">
    <property type="entry name" value="Glycosidases"/>
    <property type="match status" value="1"/>
</dbReference>
<dbReference type="InterPro" id="IPR051913">
    <property type="entry name" value="GH2_Domain-Containing"/>
</dbReference>
<keyword evidence="3" id="KW-0326">Glycosidase</keyword>
<dbReference type="GO" id="GO:0004553">
    <property type="term" value="F:hydrolase activity, hydrolyzing O-glycosyl compounds"/>
    <property type="evidence" value="ECO:0007669"/>
    <property type="project" value="InterPro"/>
</dbReference>
<dbReference type="InterPro" id="IPR006104">
    <property type="entry name" value="Glyco_hydro_2_N"/>
</dbReference>
<sequence>MTKFYKKGYPRPQFVRESFFSLNGEWNFRFDPRKEGIKCGWQNGFEDRKIIVPFSYESPAGGIGVQDECNVVWYSRSQSFELHEGKRILLNFEGSDYRTELWVNGIYMGVHEGGYTRFTFDITEALKKTGNQLVCRIEDTYSTVQPRGKQRWLKQNYDCWYTQTTGIWKDVWAEETDSSYLTALYLTPLYDENSLEVDYELNLWKDSSDSFEIETIITFENFTIYSGKDKVIKNAFSKKISLVNDEIKWKVRYWCPKSPNLYDVCIRIYKNGKVIDEVGSYFGLRKISTDSGRVKLNNMDFYLKMVLDQGYWESSLLTPPDEEALILDIKKILEYGYNGVRKHQKIEDERFYYWADVYGLTVWCEAPSFYEFDRRAIECVTKEWVDIVKQHYNHPSIITWVPFNESWGIPRILCDKKQQVFTEAIYYLTKSLDATRPVISNDGWEHTKSDIITLHDYAEYGEDLLSHWTDWEQNLSNTQSFNGERYAFAGGFRYEGQPIILSEFGGIAFCKDEKAWGYGNAETSEGSYLERLNSLTDAIYSMDFISGYCYTQLTDVEQEQNGHMDMNRRDKVDAEKIRTIIQGGRK</sequence>
<name>A0A412ZAA4_9FIRM</name>
<dbReference type="SUPFAM" id="SSF49785">
    <property type="entry name" value="Galactose-binding domain-like"/>
    <property type="match status" value="1"/>
</dbReference>